<name>A0A242NRA1_9GAMM</name>
<reference evidence="1 2" key="1">
    <citation type="submission" date="2017-03" db="EMBL/GenBank/DDBJ databases">
        <title>Comparative genomics of honeybee gut symbionts reveal geographically distinct and subgroup specific antibiotic resistance.</title>
        <authorList>
            <person name="Ludvigsen J."/>
            <person name="Porcellato D."/>
            <person name="Labee-Lund T.M."/>
            <person name="Amdam G.V."/>
            <person name="Rudi K."/>
        </authorList>
    </citation>
    <scope>NUCLEOTIDE SEQUENCE [LARGE SCALE GENOMIC DNA]</scope>
    <source>
        <strain evidence="1 2">A-4-12</strain>
    </source>
</reference>
<dbReference type="AlphaFoldDB" id="A0A242NRA1"/>
<evidence type="ECO:0000313" key="2">
    <source>
        <dbReference type="Proteomes" id="UP000194968"/>
    </source>
</evidence>
<evidence type="ECO:0000313" key="1">
    <source>
        <dbReference type="EMBL" id="OTQ48000.1"/>
    </source>
</evidence>
<dbReference type="RefSeq" id="WP_086321134.1">
    <property type="nucleotide sequence ID" value="NZ_NASD01000001.1"/>
</dbReference>
<dbReference type="OrthoDB" id="6198608at2"/>
<dbReference type="EMBL" id="NASK01000104">
    <property type="protein sequence ID" value="OTQ48000.1"/>
    <property type="molecule type" value="Genomic_DNA"/>
</dbReference>
<comment type="caution">
    <text evidence="1">The sequence shown here is derived from an EMBL/GenBank/DDBJ whole genome shotgun (WGS) entry which is preliminary data.</text>
</comment>
<gene>
    <name evidence="1" type="ORF">B6D06_11020</name>
</gene>
<dbReference type="Proteomes" id="UP000194968">
    <property type="component" value="Unassembled WGS sequence"/>
</dbReference>
<proteinExistence type="predicted"/>
<organism evidence="1 2">
    <name type="scientific">Gilliamella apis</name>
    <dbReference type="NCBI Taxonomy" id="1970738"/>
    <lineage>
        <taxon>Bacteria</taxon>
        <taxon>Pseudomonadati</taxon>
        <taxon>Pseudomonadota</taxon>
        <taxon>Gammaproteobacteria</taxon>
        <taxon>Orbales</taxon>
        <taxon>Orbaceae</taxon>
        <taxon>Gilliamella</taxon>
    </lineage>
</organism>
<sequence>MLIEKKLLLTRQPNRACFIGNGLFCNLYEQSAYIVCELLGVDLKLRVETIKKLNNEKLIVTGFPNAKVLGKFPEAIKTQWGYVLQDKFDLQGFSAWKSELEARL</sequence>
<protein>
    <submittedName>
        <fullName evidence="1">Uncharacterized protein</fullName>
    </submittedName>
</protein>
<accession>A0A242NRA1</accession>